<feature type="region of interest" description="Disordered" evidence="2">
    <location>
        <begin position="1"/>
        <end position="107"/>
    </location>
</feature>
<dbReference type="InterPro" id="IPR046347">
    <property type="entry name" value="bZIP_sf"/>
</dbReference>
<evidence type="ECO:0000259" key="3">
    <source>
        <dbReference type="Pfam" id="PF07716"/>
    </source>
</evidence>
<reference evidence="4 5" key="1">
    <citation type="journal article" date="2024" name="J Genomics">
        <title>Draft genome sequencing and assembly of Favolaschia claudopus CIRM-BRFM 2984 isolated from oak limbs.</title>
        <authorList>
            <person name="Navarro D."/>
            <person name="Drula E."/>
            <person name="Chaduli D."/>
            <person name="Cazenave R."/>
            <person name="Ahrendt S."/>
            <person name="Wang J."/>
            <person name="Lipzen A."/>
            <person name="Daum C."/>
            <person name="Barry K."/>
            <person name="Grigoriev I.V."/>
            <person name="Favel A."/>
            <person name="Rosso M.N."/>
            <person name="Martin F."/>
        </authorList>
    </citation>
    <scope>NUCLEOTIDE SEQUENCE [LARGE SCALE GENOMIC DNA]</scope>
    <source>
        <strain evidence="4 5">CIRM-BRFM 2984</strain>
    </source>
</reference>
<feature type="region of interest" description="Disordered" evidence="2">
    <location>
        <begin position="140"/>
        <end position="171"/>
    </location>
</feature>
<evidence type="ECO:0000313" key="4">
    <source>
        <dbReference type="EMBL" id="KAK7044731.1"/>
    </source>
</evidence>
<dbReference type="Gene3D" id="3.30.160.60">
    <property type="entry name" value="Classic Zinc Finger"/>
    <property type="match status" value="1"/>
</dbReference>
<feature type="coiled-coil region" evidence="1">
    <location>
        <begin position="473"/>
        <end position="500"/>
    </location>
</feature>
<feature type="compositionally biased region" description="Polar residues" evidence="2">
    <location>
        <begin position="1"/>
        <end position="37"/>
    </location>
</feature>
<dbReference type="SUPFAM" id="SSF57959">
    <property type="entry name" value="Leucine zipper domain"/>
    <property type="match status" value="1"/>
</dbReference>
<dbReference type="GO" id="GO:0003700">
    <property type="term" value="F:DNA-binding transcription factor activity"/>
    <property type="evidence" value="ECO:0007669"/>
    <property type="project" value="InterPro"/>
</dbReference>
<feature type="compositionally biased region" description="Polar residues" evidence="2">
    <location>
        <begin position="160"/>
        <end position="171"/>
    </location>
</feature>
<evidence type="ECO:0000256" key="1">
    <source>
        <dbReference type="SAM" id="Coils"/>
    </source>
</evidence>
<evidence type="ECO:0000313" key="5">
    <source>
        <dbReference type="Proteomes" id="UP001362999"/>
    </source>
</evidence>
<gene>
    <name evidence="4" type="ORF">R3P38DRAFT_2880492</name>
</gene>
<sequence>MNYHTQVASWAPSPSTHSSPMGTASWQTSPMLSSTASDEYDRDDFDQPQLTSDSRRRSLNTTSDAAISVPSHNTYTTQRDDVHSLNISGSFRPPSPAPRFNGLSATPFESFPNSDNVPINHSPSLRTPAVFPSPSELAAHYGLPRNFPPPPRPVTHHRQNSPPKQPSTQFADTDLCSGYLQMLSQQPSEHVAHSAEATTAVPNDLVGTANTMNMMQDLDLEASPEYRGFGDDFDPTLPAFSDNANDIEMSPYFEELSSYGGPSFASASYLTSPFETPGQDYATSPYEDSPLSELLGTPVMPDTSDDGVGIYQHLNLFGGIQEVPITNEVVTIAPKLPLSGKLFTISPSTPALDFIDPVTTVFSGPKSQSTTPASPALEAPRARPTRRRAAVTGTRKNLKPESLTPLDAPTQKRTYVLPSATSRKAVPATFQKKRKHSTAFPDGDEEPPSPTLSEQEMIDHKRRLNTLAARASRRRKLQNQQETEAQVASLTAEVALWKKRAEKGVELLRENHIRFDGWKD</sequence>
<dbReference type="AlphaFoldDB" id="A0AAW0D1W5"/>
<dbReference type="InterPro" id="IPR004827">
    <property type="entry name" value="bZIP"/>
</dbReference>
<feature type="compositionally biased region" description="Polar residues" evidence="2">
    <location>
        <begin position="59"/>
        <end position="77"/>
    </location>
</feature>
<name>A0AAW0D1W5_9AGAR</name>
<keyword evidence="5" id="KW-1185">Reference proteome</keyword>
<feature type="compositionally biased region" description="Polar residues" evidence="2">
    <location>
        <begin position="363"/>
        <end position="373"/>
    </location>
</feature>
<feature type="region of interest" description="Disordered" evidence="2">
    <location>
        <begin position="363"/>
        <end position="452"/>
    </location>
</feature>
<protein>
    <recommendedName>
        <fullName evidence="3">BZIP domain-containing protein</fullName>
    </recommendedName>
</protein>
<dbReference type="CDD" id="cd12193">
    <property type="entry name" value="bZIP_GCN4"/>
    <property type="match status" value="1"/>
</dbReference>
<dbReference type="Proteomes" id="UP001362999">
    <property type="component" value="Unassembled WGS sequence"/>
</dbReference>
<feature type="domain" description="BZIP" evidence="3">
    <location>
        <begin position="457"/>
        <end position="496"/>
    </location>
</feature>
<dbReference type="EMBL" id="JAWWNJ010000011">
    <property type="protein sequence ID" value="KAK7044731.1"/>
    <property type="molecule type" value="Genomic_DNA"/>
</dbReference>
<dbReference type="Pfam" id="PF07716">
    <property type="entry name" value="bZIP_2"/>
    <property type="match status" value="1"/>
</dbReference>
<proteinExistence type="predicted"/>
<keyword evidence="1" id="KW-0175">Coiled coil</keyword>
<accession>A0AAW0D1W5</accession>
<comment type="caution">
    <text evidence="4">The sequence shown here is derived from an EMBL/GenBank/DDBJ whole genome shotgun (WGS) entry which is preliminary data.</text>
</comment>
<evidence type="ECO:0000256" key="2">
    <source>
        <dbReference type="SAM" id="MobiDB-lite"/>
    </source>
</evidence>
<organism evidence="4 5">
    <name type="scientific">Favolaschia claudopus</name>
    <dbReference type="NCBI Taxonomy" id="2862362"/>
    <lineage>
        <taxon>Eukaryota</taxon>
        <taxon>Fungi</taxon>
        <taxon>Dikarya</taxon>
        <taxon>Basidiomycota</taxon>
        <taxon>Agaricomycotina</taxon>
        <taxon>Agaricomycetes</taxon>
        <taxon>Agaricomycetidae</taxon>
        <taxon>Agaricales</taxon>
        <taxon>Marasmiineae</taxon>
        <taxon>Mycenaceae</taxon>
        <taxon>Favolaschia</taxon>
    </lineage>
</organism>